<evidence type="ECO:0000313" key="4">
    <source>
        <dbReference type="Proteomes" id="UP000295525"/>
    </source>
</evidence>
<gene>
    <name evidence="3" type="ORF">EDC26_10962</name>
</gene>
<name>A0A4R3LYI9_9BURK</name>
<dbReference type="RefSeq" id="WP_132583145.1">
    <property type="nucleotide sequence ID" value="NZ_SMAJ01000009.1"/>
</dbReference>
<dbReference type="Proteomes" id="UP000295525">
    <property type="component" value="Unassembled WGS sequence"/>
</dbReference>
<keyword evidence="1" id="KW-0812">Transmembrane</keyword>
<dbReference type="PANTHER" id="PTHR37461">
    <property type="entry name" value="ANTI-SIGMA-K FACTOR RSKA"/>
    <property type="match status" value="1"/>
</dbReference>
<comment type="caution">
    <text evidence="3">The sequence shown here is derived from an EMBL/GenBank/DDBJ whole genome shotgun (WGS) entry which is preliminary data.</text>
</comment>
<sequence length="255" mass="27238">MNERTRYEMTAAEYVLGTLRGPARRRFEVLMARDAALAAEVSRWQEALSALDAADVPLEPPGRVWRTIQLRLPAQSPAPMADFREQVVAPASAPDSAPVRGAGASGGTKRVQRGWQFFSFALAASLVVTLFWPRLLVWNGEDIAPRPVAVLASTQAGSARQMVASFDARHRQLVLTPLNMEIPETGHSLQLWLIAKGQKPASLGLIKAQASTVIALDKGRLGSDVTLAVSLEPAGGSPTGQPTGAVLYAGKVGRI</sequence>
<dbReference type="OrthoDB" id="8617430at2"/>
<feature type="domain" description="Anti-sigma K factor RskA C-terminal" evidence="2">
    <location>
        <begin position="121"/>
        <end position="246"/>
    </location>
</feature>
<dbReference type="GO" id="GO:0006417">
    <property type="term" value="P:regulation of translation"/>
    <property type="evidence" value="ECO:0007669"/>
    <property type="project" value="TreeGrafter"/>
</dbReference>
<keyword evidence="1" id="KW-1133">Transmembrane helix</keyword>
<dbReference type="InterPro" id="IPR051474">
    <property type="entry name" value="Anti-sigma-K/W_factor"/>
</dbReference>
<evidence type="ECO:0000313" key="3">
    <source>
        <dbReference type="EMBL" id="TCT05774.1"/>
    </source>
</evidence>
<reference evidence="3 4" key="1">
    <citation type="submission" date="2019-03" db="EMBL/GenBank/DDBJ databases">
        <title>Genomic Encyclopedia of Type Strains, Phase IV (KMG-IV): sequencing the most valuable type-strain genomes for metagenomic binning, comparative biology and taxonomic classification.</title>
        <authorList>
            <person name="Goeker M."/>
        </authorList>
    </citation>
    <scope>NUCLEOTIDE SEQUENCE [LARGE SCALE GENOMIC DNA]</scope>
    <source>
        <strain evidence="3 4">DSM 24591</strain>
    </source>
</reference>
<feature type="transmembrane region" description="Helical" evidence="1">
    <location>
        <begin position="117"/>
        <end position="138"/>
    </location>
</feature>
<dbReference type="AlphaFoldDB" id="A0A4R3LYI9"/>
<dbReference type="GO" id="GO:0016989">
    <property type="term" value="F:sigma factor antagonist activity"/>
    <property type="evidence" value="ECO:0007669"/>
    <property type="project" value="TreeGrafter"/>
</dbReference>
<keyword evidence="1" id="KW-0472">Membrane</keyword>
<dbReference type="GO" id="GO:0005886">
    <property type="term" value="C:plasma membrane"/>
    <property type="evidence" value="ECO:0007669"/>
    <property type="project" value="InterPro"/>
</dbReference>
<evidence type="ECO:0000259" key="2">
    <source>
        <dbReference type="Pfam" id="PF10099"/>
    </source>
</evidence>
<dbReference type="InterPro" id="IPR018764">
    <property type="entry name" value="RskA_C"/>
</dbReference>
<dbReference type="Pfam" id="PF10099">
    <property type="entry name" value="RskA_C"/>
    <property type="match status" value="1"/>
</dbReference>
<dbReference type="PANTHER" id="PTHR37461:SF1">
    <property type="entry name" value="ANTI-SIGMA-K FACTOR RSKA"/>
    <property type="match status" value="1"/>
</dbReference>
<proteinExistence type="predicted"/>
<evidence type="ECO:0000256" key="1">
    <source>
        <dbReference type="SAM" id="Phobius"/>
    </source>
</evidence>
<organism evidence="3 4">
    <name type="scientific">Paralcaligenes ureilyticus</name>
    <dbReference type="NCBI Taxonomy" id="627131"/>
    <lineage>
        <taxon>Bacteria</taxon>
        <taxon>Pseudomonadati</taxon>
        <taxon>Pseudomonadota</taxon>
        <taxon>Betaproteobacteria</taxon>
        <taxon>Burkholderiales</taxon>
        <taxon>Alcaligenaceae</taxon>
        <taxon>Paralcaligenes</taxon>
    </lineage>
</organism>
<keyword evidence="4" id="KW-1185">Reference proteome</keyword>
<dbReference type="EMBL" id="SMAJ01000009">
    <property type="protein sequence ID" value="TCT05774.1"/>
    <property type="molecule type" value="Genomic_DNA"/>
</dbReference>
<accession>A0A4R3LYI9</accession>
<protein>
    <submittedName>
        <fullName evidence="3">Anti-sigma-K factor RskA</fullName>
    </submittedName>
</protein>